<keyword evidence="6" id="KW-0964">Secreted</keyword>
<evidence type="ECO:0000256" key="23">
    <source>
        <dbReference type="ARBA" id="ARBA00078206"/>
    </source>
</evidence>
<dbReference type="GO" id="GO:0031640">
    <property type="term" value="P:killing of cells of another organism"/>
    <property type="evidence" value="ECO:0007669"/>
    <property type="project" value="UniProtKB-KW"/>
</dbReference>
<dbReference type="Gene3D" id="2.60.40.150">
    <property type="entry name" value="C2 domain"/>
    <property type="match status" value="1"/>
</dbReference>
<evidence type="ECO:0000259" key="24">
    <source>
        <dbReference type="PROSITE" id="PS50004"/>
    </source>
</evidence>
<evidence type="ECO:0000256" key="10">
    <source>
        <dbReference type="ARBA" id="ARBA00022729"/>
    </source>
</evidence>
<evidence type="ECO:0000256" key="11">
    <source>
        <dbReference type="ARBA" id="ARBA00022753"/>
    </source>
</evidence>
<dbReference type="OrthoDB" id="1366754at2759"/>
<keyword evidence="11" id="KW-0967">Endosome</keyword>
<keyword evidence="17" id="KW-0458">Lysosome</keyword>
<dbReference type="SMART" id="SM00239">
    <property type="entry name" value="C2"/>
    <property type="match status" value="1"/>
</dbReference>
<reference evidence="27" key="1">
    <citation type="submission" date="2025-08" db="UniProtKB">
        <authorList>
            <consortium name="RefSeq"/>
        </authorList>
    </citation>
    <scope>IDENTIFICATION</scope>
    <source>
        <tissue evidence="27">Brain</tissue>
    </source>
</reference>
<evidence type="ECO:0000256" key="20">
    <source>
        <dbReference type="ARBA" id="ARBA00061912"/>
    </source>
</evidence>
<dbReference type="FunFam" id="2.60.40.150:FF:000216">
    <property type="entry name" value="Perforin-1 precursor"/>
    <property type="match status" value="1"/>
</dbReference>
<dbReference type="PROSITE" id="PS00279">
    <property type="entry name" value="MACPF_1"/>
    <property type="match status" value="1"/>
</dbReference>
<evidence type="ECO:0000256" key="5">
    <source>
        <dbReference type="ARBA" id="ARBA00022475"/>
    </source>
</evidence>
<dbReference type="PROSITE" id="PS51412">
    <property type="entry name" value="MACPF_2"/>
    <property type="match status" value="1"/>
</dbReference>
<dbReference type="CDD" id="cd04032">
    <property type="entry name" value="C2_Perforin"/>
    <property type="match status" value="1"/>
</dbReference>
<keyword evidence="7" id="KW-0245">EGF-like domain</keyword>
<evidence type="ECO:0000256" key="22">
    <source>
        <dbReference type="ARBA" id="ARBA00076649"/>
    </source>
</evidence>
<dbReference type="GO" id="GO:0001913">
    <property type="term" value="P:T cell mediated cytotoxicity"/>
    <property type="evidence" value="ECO:0007669"/>
    <property type="project" value="TreeGrafter"/>
</dbReference>
<organism evidence="26 27">
    <name type="scientific">Mustela putorius furo</name>
    <name type="common">European domestic ferret</name>
    <name type="synonym">Mustela furo</name>
    <dbReference type="NCBI Taxonomy" id="9669"/>
    <lineage>
        <taxon>Eukaryota</taxon>
        <taxon>Metazoa</taxon>
        <taxon>Chordata</taxon>
        <taxon>Craniata</taxon>
        <taxon>Vertebrata</taxon>
        <taxon>Euteleostomi</taxon>
        <taxon>Mammalia</taxon>
        <taxon>Eutheria</taxon>
        <taxon>Laurasiatheria</taxon>
        <taxon>Carnivora</taxon>
        <taxon>Caniformia</taxon>
        <taxon>Musteloidea</taxon>
        <taxon>Mustelidae</taxon>
        <taxon>Mustelinae</taxon>
        <taxon>Mustela</taxon>
    </lineage>
</organism>
<comment type="subunit">
    <text evidence="20">Monomer, as soluble protein. Homooligomer; homooligomerizes to form a pore-forming ring.</text>
</comment>
<dbReference type="GO" id="GO:0140911">
    <property type="term" value="F:pore-forming activity"/>
    <property type="evidence" value="ECO:0007669"/>
    <property type="project" value="InterPro"/>
</dbReference>
<dbReference type="GO" id="GO:0044194">
    <property type="term" value="C:cytolytic granule"/>
    <property type="evidence" value="ECO:0007669"/>
    <property type="project" value="UniProtKB-SubCell"/>
</dbReference>
<evidence type="ECO:0000256" key="9">
    <source>
        <dbReference type="ARBA" id="ARBA00022723"/>
    </source>
</evidence>
<evidence type="ECO:0000259" key="25">
    <source>
        <dbReference type="PROSITE" id="PS51412"/>
    </source>
</evidence>
<dbReference type="SUPFAM" id="SSF49562">
    <property type="entry name" value="C2 domain (Calcium/lipid-binding domain, CaLB)"/>
    <property type="match status" value="1"/>
</dbReference>
<evidence type="ECO:0000313" key="26">
    <source>
        <dbReference type="Proteomes" id="UP000000715"/>
    </source>
</evidence>
<dbReference type="InterPro" id="IPR020863">
    <property type="entry name" value="MACPF_CS"/>
</dbReference>
<evidence type="ECO:0000256" key="3">
    <source>
        <dbReference type="ARBA" id="ARBA00009214"/>
    </source>
</evidence>
<evidence type="ECO:0000256" key="2">
    <source>
        <dbReference type="ARBA" id="ARBA00004651"/>
    </source>
</evidence>
<evidence type="ECO:0000256" key="13">
    <source>
        <dbReference type="ARBA" id="ARBA00022852"/>
    </source>
</evidence>
<evidence type="ECO:0000256" key="14">
    <source>
        <dbReference type="ARBA" id="ARBA00023136"/>
    </source>
</evidence>
<keyword evidence="12" id="KW-0106">Calcium</keyword>
<dbReference type="InterPro" id="IPR000008">
    <property type="entry name" value="C2_dom"/>
</dbReference>
<evidence type="ECO:0000256" key="21">
    <source>
        <dbReference type="ARBA" id="ARBA00074926"/>
    </source>
</evidence>
<dbReference type="GO" id="GO:0031904">
    <property type="term" value="C:endosome lumen"/>
    <property type="evidence" value="ECO:0007669"/>
    <property type="project" value="UniProtKB-SubCell"/>
</dbReference>
<dbReference type="GO" id="GO:0005886">
    <property type="term" value="C:plasma membrane"/>
    <property type="evidence" value="ECO:0007669"/>
    <property type="project" value="UniProtKB-SubCell"/>
</dbReference>
<evidence type="ECO:0000256" key="7">
    <source>
        <dbReference type="ARBA" id="ARBA00022536"/>
    </source>
</evidence>
<dbReference type="InterPro" id="IPR052784">
    <property type="entry name" value="Perforin-1_pore-forming"/>
</dbReference>
<dbReference type="InterPro" id="IPR037300">
    <property type="entry name" value="Perforin-1_C2"/>
</dbReference>
<evidence type="ECO:0000256" key="16">
    <source>
        <dbReference type="ARBA" id="ARBA00023180"/>
    </source>
</evidence>
<keyword evidence="5" id="KW-1003">Cell membrane</keyword>
<comment type="subcellular location">
    <subcellularLocation>
        <location evidence="2">Cell membrane</location>
        <topology evidence="2">Multi-pass membrane protein</topology>
    </subcellularLocation>
    <subcellularLocation>
        <location evidence="18">Cytolytic granule</location>
    </subcellularLocation>
    <subcellularLocation>
        <location evidence="19">Endosome lumen</location>
    </subcellularLocation>
    <subcellularLocation>
        <location evidence="1">Secreted</location>
    </subcellularLocation>
</comment>
<dbReference type="Pfam" id="PF01823">
    <property type="entry name" value="MACPF"/>
    <property type="match status" value="1"/>
</dbReference>
<dbReference type="GO" id="GO:0005576">
    <property type="term" value="C:extracellular region"/>
    <property type="evidence" value="ECO:0007669"/>
    <property type="project" value="UniProtKB-SubCell"/>
</dbReference>
<dbReference type="AlphaFoldDB" id="A0A8U0N754"/>
<comment type="similarity">
    <text evidence="3">Belongs to the complement C6/C7/C8/C9 family.</text>
</comment>
<keyword evidence="10" id="KW-0732">Signal</keyword>
<evidence type="ECO:0000256" key="12">
    <source>
        <dbReference type="ARBA" id="ARBA00022837"/>
    </source>
</evidence>
<gene>
    <name evidence="27" type="primary">PRF1</name>
</gene>
<keyword evidence="9" id="KW-0479">Metal-binding</keyword>
<dbReference type="GO" id="GO:0001771">
    <property type="term" value="P:immunological synapse formation"/>
    <property type="evidence" value="ECO:0007669"/>
    <property type="project" value="TreeGrafter"/>
</dbReference>
<keyword evidence="26" id="KW-1185">Reference proteome</keyword>
<dbReference type="GO" id="GO:0022829">
    <property type="term" value="F:wide pore channel activity"/>
    <property type="evidence" value="ECO:0007669"/>
    <property type="project" value="TreeGrafter"/>
</dbReference>
<protein>
    <recommendedName>
        <fullName evidence="21">Perforin-1</fullName>
    </recommendedName>
    <alternativeName>
        <fullName evidence="23">Cytolysin</fullName>
    </alternativeName>
    <alternativeName>
        <fullName evidence="22">Lymphocyte pore-forming protein</fullName>
    </alternativeName>
</protein>
<dbReference type="InterPro" id="IPR035892">
    <property type="entry name" value="C2_domain_sf"/>
</dbReference>
<keyword evidence="14" id="KW-0472">Membrane</keyword>
<dbReference type="Pfam" id="PF00168">
    <property type="entry name" value="C2"/>
    <property type="match status" value="1"/>
</dbReference>
<sequence length="614" mass="67432">MSCVVSLLGADSTISGASPVGRECLCRASAHKTPGHKGSSSVPLPTASRVQTLPCLRSSMGAHLFLLGLLLLLLPTPTPAPCRTGTRNECRRNQEFVPGAALAGEGVDVTSLQRSGSFPVDVESYLRPDRTCTLCQNALQAGALQRLPLALTHWRAQGSGCQRQVVRAKATSTEGVAREAASHIRNDWQVGLDVSPKPSAQVHVTMAGSHSKMANFAAQKTHQDQFSFSTDLVECRFYSFHVVHSPPLHPNFQKALSDLPPDFNTSTEAEYVRLISNYGTHFIRSMELGGRVSALTALRTCELALNGLTAKEVEDCLNVEAQVSINSQARLSSKFKACEEKKKQHKMESSFHQSYRERSSQIVGGHHTTVSDLLFGDGAKPEQFSAWMNSLLDRPGLVDYTLEPLHVLVESRDPRREALRQAVSKYVMDKARWKDCGRPCPPGQYKSPHNPCQCVCHSSAVINQDCCPRQRGLAHLEVMNFQATGLWGDYITATDAYLKVFFGNQELRTSTVWNSNYPKWAVRLDFGDVILSTGGPLRVQVWDEDYGWDDDLLGTCDQKTQSGSHEVTCNLNHGHLSFSYHAKCLPHLEGATCLQYAPHGLLGAPPGNRSGPVW</sequence>
<dbReference type="GO" id="GO:0051607">
    <property type="term" value="P:defense response to virus"/>
    <property type="evidence" value="ECO:0007669"/>
    <property type="project" value="TreeGrafter"/>
</dbReference>
<dbReference type="InterPro" id="IPR020864">
    <property type="entry name" value="MACPF"/>
</dbReference>
<dbReference type="PROSITE" id="PS50004">
    <property type="entry name" value="C2"/>
    <property type="match status" value="1"/>
</dbReference>
<evidence type="ECO:0000256" key="1">
    <source>
        <dbReference type="ARBA" id="ARBA00004613"/>
    </source>
</evidence>
<dbReference type="PANTHER" id="PTHR46096:SF3">
    <property type="entry name" value="PERFORIN-1"/>
    <property type="match status" value="1"/>
</dbReference>
<dbReference type="RefSeq" id="XP_004769570.2">
    <property type="nucleotide sequence ID" value="XM_004769513.3"/>
</dbReference>
<evidence type="ECO:0000256" key="6">
    <source>
        <dbReference type="ARBA" id="ARBA00022525"/>
    </source>
</evidence>
<evidence type="ECO:0000313" key="27">
    <source>
        <dbReference type="RefSeq" id="XP_004769570.2"/>
    </source>
</evidence>
<dbReference type="KEGG" id="mpuf:101688524"/>
<evidence type="ECO:0000256" key="15">
    <source>
        <dbReference type="ARBA" id="ARBA00023157"/>
    </source>
</evidence>
<dbReference type="CTD" id="5551"/>
<keyword evidence="13" id="KW-0204">Cytolysis</keyword>
<dbReference type="Proteomes" id="UP000000715">
    <property type="component" value="Unplaced"/>
</dbReference>
<evidence type="ECO:0000256" key="18">
    <source>
        <dbReference type="ARBA" id="ARBA00037806"/>
    </source>
</evidence>
<evidence type="ECO:0000256" key="4">
    <source>
        <dbReference type="ARBA" id="ARBA00022452"/>
    </source>
</evidence>
<evidence type="ECO:0000256" key="8">
    <source>
        <dbReference type="ARBA" id="ARBA00022692"/>
    </source>
</evidence>
<feature type="domain" description="MACPF" evidence="25">
    <location>
        <begin position="86"/>
        <end position="434"/>
    </location>
</feature>
<keyword evidence="4" id="KW-1134">Transmembrane beta strand</keyword>
<dbReference type="GO" id="GO:0005509">
    <property type="term" value="F:calcium ion binding"/>
    <property type="evidence" value="ECO:0007669"/>
    <property type="project" value="InterPro"/>
</dbReference>
<evidence type="ECO:0000256" key="19">
    <source>
        <dbReference type="ARBA" id="ARBA00046273"/>
    </source>
</evidence>
<dbReference type="SMART" id="SM00457">
    <property type="entry name" value="MACPF"/>
    <property type="match status" value="1"/>
</dbReference>
<evidence type="ECO:0000256" key="17">
    <source>
        <dbReference type="ARBA" id="ARBA00023228"/>
    </source>
</evidence>
<dbReference type="PANTHER" id="PTHR46096">
    <property type="entry name" value="PERFORIN-1"/>
    <property type="match status" value="1"/>
</dbReference>
<feature type="domain" description="C2" evidence="24">
    <location>
        <begin position="458"/>
        <end position="578"/>
    </location>
</feature>
<keyword evidence="16" id="KW-0325">Glycoprotein</keyword>
<name>A0A8U0N754_MUSPF</name>
<keyword evidence="15" id="KW-1015">Disulfide bond</keyword>
<proteinExistence type="inferred from homology"/>
<keyword evidence="8" id="KW-0812">Transmembrane</keyword>
<accession>A0A8U0N754</accession>
<dbReference type="GeneID" id="101688524"/>